<proteinExistence type="predicted"/>
<evidence type="ECO:0000313" key="3">
    <source>
        <dbReference type="EMBL" id="KIK42077.1"/>
    </source>
</evidence>
<feature type="transmembrane region" description="Helical" evidence="1">
    <location>
        <begin position="20"/>
        <end position="39"/>
    </location>
</feature>
<accession>A0A0D0B6I1</accession>
<dbReference type="HOGENOM" id="CLU_057751_0_0_1"/>
<protein>
    <recommendedName>
        <fullName evidence="2">DUF6533 domain-containing protein</fullName>
    </recommendedName>
</protein>
<dbReference type="Proteomes" id="UP000054485">
    <property type="component" value="Unassembled WGS sequence"/>
</dbReference>
<keyword evidence="4" id="KW-1185">Reference proteome</keyword>
<feature type="transmembrane region" description="Helical" evidence="1">
    <location>
        <begin position="259"/>
        <end position="278"/>
    </location>
</feature>
<feature type="transmembrane region" description="Helical" evidence="1">
    <location>
        <begin position="178"/>
        <end position="197"/>
    </location>
</feature>
<feature type="transmembrane region" description="Helical" evidence="1">
    <location>
        <begin position="218"/>
        <end position="239"/>
    </location>
</feature>
<evidence type="ECO:0000256" key="1">
    <source>
        <dbReference type="SAM" id="Phobius"/>
    </source>
</evidence>
<feature type="transmembrane region" description="Helical" evidence="1">
    <location>
        <begin position="51"/>
        <end position="71"/>
    </location>
</feature>
<dbReference type="Pfam" id="PF20151">
    <property type="entry name" value="DUF6533"/>
    <property type="match status" value="1"/>
</dbReference>
<keyword evidence="1" id="KW-0472">Membrane</keyword>
<reference evidence="4" key="2">
    <citation type="submission" date="2015-01" db="EMBL/GenBank/DDBJ databases">
        <title>Evolutionary Origins and Diversification of the Mycorrhizal Mutualists.</title>
        <authorList>
            <consortium name="DOE Joint Genome Institute"/>
            <consortium name="Mycorrhizal Genomics Consortium"/>
            <person name="Kohler A."/>
            <person name="Kuo A."/>
            <person name="Nagy L.G."/>
            <person name="Floudas D."/>
            <person name="Copeland A."/>
            <person name="Barry K.W."/>
            <person name="Cichocki N."/>
            <person name="Veneault-Fourrey C."/>
            <person name="LaButti K."/>
            <person name="Lindquist E.A."/>
            <person name="Lipzen A."/>
            <person name="Lundell T."/>
            <person name="Morin E."/>
            <person name="Murat C."/>
            <person name="Riley R."/>
            <person name="Ohm R."/>
            <person name="Sun H."/>
            <person name="Tunlid A."/>
            <person name="Henrissat B."/>
            <person name="Grigoriev I.V."/>
            <person name="Hibbett D.S."/>
            <person name="Martin F."/>
        </authorList>
    </citation>
    <scope>NUCLEOTIDE SEQUENCE [LARGE SCALE GENOMIC DNA]</scope>
    <source>
        <strain evidence="4">UH-Slu-Lm8-n1</strain>
    </source>
</reference>
<keyword evidence="1" id="KW-1133">Transmembrane helix</keyword>
<dbReference type="STRING" id="930992.A0A0D0B6I1"/>
<name>A0A0D0B6I1_9AGAM</name>
<dbReference type="OrthoDB" id="2637653at2759"/>
<dbReference type="AlphaFoldDB" id="A0A0D0B6I1"/>
<dbReference type="InParanoid" id="A0A0D0B6I1"/>
<keyword evidence="1" id="KW-0812">Transmembrane</keyword>
<dbReference type="EMBL" id="KN835249">
    <property type="protein sequence ID" value="KIK42077.1"/>
    <property type="molecule type" value="Genomic_DNA"/>
</dbReference>
<feature type="domain" description="DUF6533" evidence="2">
    <location>
        <begin position="22"/>
        <end position="67"/>
    </location>
</feature>
<gene>
    <name evidence="3" type="ORF">CY34DRAFT_164894</name>
</gene>
<evidence type="ECO:0000313" key="4">
    <source>
        <dbReference type="Proteomes" id="UP000054485"/>
    </source>
</evidence>
<sequence>MTLVSNDPSWWPTINSNRVASYFMVASCAGIIYDFMLTLGQEVELVWMQRWSLMSILYLGVRYLGIVYSIMEILDSVPTISVTDAVSHIMYNAIIWMTLAVSVMLGVITTTRLYAMYQRSRKMLIFLVVTLLAVNICNGVFLAIGMRRASEEELVLFGTYQCSVSYDGDVQVLKSMPWILTTAWEILALCLAGWIAVHHFRDLQRHSAGGIIGDFVTVLMKTHAAYFSSFVIVSFFWLGEVSPTFTTDLFSLKSEIYRGFLQIILVVQLFVVGPRLILSVRRYRAELMASSDAGTGMISIALQERGHMSTRSSI</sequence>
<feature type="transmembrane region" description="Helical" evidence="1">
    <location>
        <begin position="123"/>
        <end position="144"/>
    </location>
</feature>
<reference evidence="3 4" key="1">
    <citation type="submission" date="2014-04" db="EMBL/GenBank/DDBJ databases">
        <authorList>
            <consortium name="DOE Joint Genome Institute"/>
            <person name="Kuo A."/>
            <person name="Ruytinx J."/>
            <person name="Rineau F."/>
            <person name="Colpaert J."/>
            <person name="Kohler A."/>
            <person name="Nagy L.G."/>
            <person name="Floudas D."/>
            <person name="Copeland A."/>
            <person name="Barry K.W."/>
            <person name="Cichocki N."/>
            <person name="Veneault-Fourrey C."/>
            <person name="LaButti K."/>
            <person name="Lindquist E.A."/>
            <person name="Lipzen A."/>
            <person name="Lundell T."/>
            <person name="Morin E."/>
            <person name="Murat C."/>
            <person name="Sun H."/>
            <person name="Tunlid A."/>
            <person name="Henrissat B."/>
            <person name="Grigoriev I.V."/>
            <person name="Hibbett D.S."/>
            <person name="Martin F."/>
            <person name="Nordberg H.P."/>
            <person name="Cantor M.N."/>
            <person name="Hua S.X."/>
        </authorList>
    </citation>
    <scope>NUCLEOTIDE SEQUENCE [LARGE SCALE GENOMIC DNA]</scope>
    <source>
        <strain evidence="3 4">UH-Slu-Lm8-n1</strain>
    </source>
</reference>
<dbReference type="InterPro" id="IPR045340">
    <property type="entry name" value="DUF6533"/>
</dbReference>
<evidence type="ECO:0000259" key="2">
    <source>
        <dbReference type="Pfam" id="PF20151"/>
    </source>
</evidence>
<feature type="transmembrane region" description="Helical" evidence="1">
    <location>
        <begin position="91"/>
        <end position="111"/>
    </location>
</feature>
<organism evidence="3 4">
    <name type="scientific">Suillus luteus UH-Slu-Lm8-n1</name>
    <dbReference type="NCBI Taxonomy" id="930992"/>
    <lineage>
        <taxon>Eukaryota</taxon>
        <taxon>Fungi</taxon>
        <taxon>Dikarya</taxon>
        <taxon>Basidiomycota</taxon>
        <taxon>Agaricomycotina</taxon>
        <taxon>Agaricomycetes</taxon>
        <taxon>Agaricomycetidae</taxon>
        <taxon>Boletales</taxon>
        <taxon>Suillineae</taxon>
        <taxon>Suillaceae</taxon>
        <taxon>Suillus</taxon>
    </lineage>
</organism>